<evidence type="ECO:0000256" key="8">
    <source>
        <dbReference type="ARBA" id="ARBA00023027"/>
    </source>
</evidence>
<dbReference type="PROSITE" id="PS00893">
    <property type="entry name" value="NUDIX_BOX"/>
    <property type="match status" value="1"/>
</dbReference>
<dbReference type="PROSITE" id="PS51462">
    <property type="entry name" value="NUDIX"/>
    <property type="match status" value="1"/>
</dbReference>
<dbReference type="GO" id="GO:0005829">
    <property type="term" value="C:cytosol"/>
    <property type="evidence" value="ECO:0007669"/>
    <property type="project" value="TreeGrafter"/>
</dbReference>
<evidence type="ECO:0000313" key="12">
    <source>
        <dbReference type="EMBL" id="RPF70800.1"/>
    </source>
</evidence>
<evidence type="ECO:0000256" key="2">
    <source>
        <dbReference type="ARBA" id="ARBA00001947"/>
    </source>
</evidence>
<dbReference type="GO" id="GO:0006742">
    <property type="term" value="P:NADP+ catabolic process"/>
    <property type="evidence" value="ECO:0007669"/>
    <property type="project" value="TreeGrafter"/>
</dbReference>
<dbReference type="PANTHER" id="PTHR42904">
    <property type="entry name" value="NUDIX HYDROLASE, NUDC SUBFAMILY"/>
    <property type="match status" value="1"/>
</dbReference>
<sequence>MDRDDHARASPEALARYAARSDARVLAMDGLAPLLGADGRLRRDPMGGEGGDLAFLGLENGAPLFVALPDLAEQDRWAGRQAMGHLSPAELALFGGARALVDWHARHGFCANCGGATRLAKGGWERDCERCGAMHFPRTDPVAIMLVEQDGALLLGRQERFPPRSYSALAGFVEPGESLEEAVAREVMEEAGIAVRDVSYVASQPWPFPSQLMLGCHALADSRELTIDTTELEDARWFTRAEVAEAVERGQDATGFVPPPRIAIAHSLLRRWLETHS</sequence>
<comment type="cofactor">
    <cofactor evidence="2">
        <name>Zn(2+)</name>
        <dbReference type="ChEBI" id="CHEBI:29105"/>
    </cofactor>
</comment>
<dbReference type="GO" id="GO:0046872">
    <property type="term" value="F:metal ion binding"/>
    <property type="evidence" value="ECO:0007669"/>
    <property type="project" value="UniProtKB-KW"/>
</dbReference>
<keyword evidence="6 10" id="KW-0378">Hydrolase</keyword>
<dbReference type="CDD" id="cd03429">
    <property type="entry name" value="NUDIX_NADH_pyrophosphatase_Nudt13"/>
    <property type="match status" value="1"/>
</dbReference>
<dbReference type="InterPro" id="IPR049734">
    <property type="entry name" value="NudC-like_C"/>
</dbReference>
<dbReference type="GO" id="GO:0035529">
    <property type="term" value="F:NADH pyrophosphatase activity"/>
    <property type="evidence" value="ECO:0007669"/>
    <property type="project" value="TreeGrafter"/>
</dbReference>
<dbReference type="EC" id="3.6.1.22" evidence="4"/>
<dbReference type="Proteomes" id="UP000275232">
    <property type="component" value="Unassembled WGS sequence"/>
</dbReference>
<dbReference type="InterPro" id="IPR015375">
    <property type="entry name" value="NADH_PPase-like_N"/>
</dbReference>
<comment type="similarity">
    <text evidence="3">Belongs to the Nudix hydrolase family. NudC subfamily.</text>
</comment>
<dbReference type="InterPro" id="IPR050241">
    <property type="entry name" value="NAD-cap_RNA_hydrolase_NudC"/>
</dbReference>
<proteinExistence type="inferred from homology"/>
<evidence type="ECO:0000259" key="11">
    <source>
        <dbReference type="PROSITE" id="PS51462"/>
    </source>
</evidence>
<reference evidence="12 13" key="1">
    <citation type="submission" date="2018-11" db="EMBL/GenBank/DDBJ databases">
        <title>Erythrobacter spongiae sp. nov., isolated from a marine sponge.</title>
        <authorList>
            <person name="Zhuang L."/>
            <person name="Luo L."/>
        </authorList>
    </citation>
    <scope>NUCLEOTIDE SEQUENCE [LARGE SCALE GENOMIC DNA]</scope>
    <source>
        <strain evidence="12 13">HN-E23</strain>
    </source>
</reference>
<keyword evidence="13" id="KW-1185">Reference proteome</keyword>
<dbReference type="Gene3D" id="3.90.79.20">
    <property type="match status" value="1"/>
</dbReference>
<evidence type="ECO:0000256" key="1">
    <source>
        <dbReference type="ARBA" id="ARBA00001946"/>
    </source>
</evidence>
<keyword evidence="8" id="KW-0520">NAD</keyword>
<dbReference type="PANTHER" id="PTHR42904:SF6">
    <property type="entry name" value="NAD-CAPPED RNA HYDROLASE NUDT12"/>
    <property type="match status" value="1"/>
</dbReference>
<protein>
    <recommendedName>
        <fullName evidence="4">NAD(+) diphosphatase</fullName>
        <ecNumber evidence="4">3.6.1.22</ecNumber>
    </recommendedName>
</protein>
<dbReference type="SUPFAM" id="SSF55811">
    <property type="entry name" value="Nudix"/>
    <property type="match status" value="1"/>
</dbReference>
<comment type="caution">
    <text evidence="12">The sequence shown here is derived from an EMBL/GenBank/DDBJ whole genome shotgun (WGS) entry which is preliminary data.</text>
</comment>
<dbReference type="InterPro" id="IPR015376">
    <property type="entry name" value="Znr_NADH_PPase"/>
</dbReference>
<dbReference type="OrthoDB" id="9791656at2"/>
<keyword evidence="7" id="KW-0460">Magnesium</keyword>
<keyword evidence="5" id="KW-0479">Metal-binding</keyword>
<dbReference type="AlphaFoldDB" id="A0A3N5CTS3"/>
<dbReference type="Pfam" id="PF09296">
    <property type="entry name" value="NUDIX-like"/>
    <property type="match status" value="1"/>
</dbReference>
<evidence type="ECO:0000313" key="13">
    <source>
        <dbReference type="Proteomes" id="UP000275232"/>
    </source>
</evidence>
<organism evidence="12 13">
    <name type="scientific">Aurantiacibacter spongiae</name>
    <dbReference type="NCBI Taxonomy" id="2488860"/>
    <lineage>
        <taxon>Bacteria</taxon>
        <taxon>Pseudomonadati</taxon>
        <taxon>Pseudomonadota</taxon>
        <taxon>Alphaproteobacteria</taxon>
        <taxon>Sphingomonadales</taxon>
        <taxon>Erythrobacteraceae</taxon>
        <taxon>Aurantiacibacter</taxon>
    </lineage>
</organism>
<dbReference type="GO" id="GO:0110153">
    <property type="term" value="F:RNA NAD-cap (NMN-forming) hydrolase activity"/>
    <property type="evidence" value="ECO:0007669"/>
    <property type="project" value="RHEA"/>
</dbReference>
<evidence type="ECO:0000256" key="7">
    <source>
        <dbReference type="ARBA" id="ARBA00022842"/>
    </source>
</evidence>
<dbReference type="RefSeq" id="WP_123878621.1">
    <property type="nucleotide sequence ID" value="NZ_RPFZ01000001.1"/>
</dbReference>
<evidence type="ECO:0000256" key="5">
    <source>
        <dbReference type="ARBA" id="ARBA00022723"/>
    </source>
</evidence>
<dbReference type="InterPro" id="IPR020084">
    <property type="entry name" value="NUDIX_hydrolase_CS"/>
</dbReference>
<dbReference type="Pfam" id="PF09297">
    <property type="entry name" value="Zn_ribbon_NUD"/>
    <property type="match status" value="1"/>
</dbReference>
<comment type="catalytic activity">
    <reaction evidence="9">
        <text>a 5'-end NAD(+)-phospho-ribonucleoside in mRNA + H2O = a 5'-end phospho-adenosine-phospho-ribonucleoside in mRNA + beta-nicotinamide D-ribonucleotide + 2 H(+)</text>
        <dbReference type="Rhea" id="RHEA:60876"/>
        <dbReference type="Rhea" id="RHEA-COMP:15698"/>
        <dbReference type="Rhea" id="RHEA-COMP:15719"/>
        <dbReference type="ChEBI" id="CHEBI:14649"/>
        <dbReference type="ChEBI" id="CHEBI:15377"/>
        <dbReference type="ChEBI" id="CHEBI:15378"/>
        <dbReference type="ChEBI" id="CHEBI:144029"/>
        <dbReference type="ChEBI" id="CHEBI:144051"/>
    </reaction>
    <physiologicalReaction direction="left-to-right" evidence="9">
        <dbReference type="Rhea" id="RHEA:60877"/>
    </physiologicalReaction>
</comment>
<dbReference type="PRINTS" id="PR00502">
    <property type="entry name" value="NUDIXFAMILY"/>
</dbReference>
<dbReference type="InterPro" id="IPR000086">
    <property type="entry name" value="NUDIX_hydrolase_dom"/>
</dbReference>
<gene>
    <name evidence="12" type="ORF">EG799_03570</name>
</gene>
<feature type="domain" description="Nudix hydrolase" evidence="11">
    <location>
        <begin position="137"/>
        <end position="270"/>
    </location>
</feature>
<evidence type="ECO:0000256" key="3">
    <source>
        <dbReference type="ARBA" id="ARBA00009595"/>
    </source>
</evidence>
<evidence type="ECO:0000256" key="10">
    <source>
        <dbReference type="RuleBase" id="RU003476"/>
    </source>
</evidence>
<evidence type="ECO:0000256" key="4">
    <source>
        <dbReference type="ARBA" id="ARBA00012381"/>
    </source>
</evidence>
<dbReference type="NCBIfam" id="NF001299">
    <property type="entry name" value="PRK00241.1"/>
    <property type="match status" value="1"/>
</dbReference>
<dbReference type="EMBL" id="RPFZ01000001">
    <property type="protein sequence ID" value="RPF70800.1"/>
    <property type="molecule type" value="Genomic_DNA"/>
</dbReference>
<evidence type="ECO:0000256" key="6">
    <source>
        <dbReference type="ARBA" id="ARBA00022801"/>
    </source>
</evidence>
<dbReference type="InterPro" id="IPR015797">
    <property type="entry name" value="NUDIX_hydrolase-like_dom_sf"/>
</dbReference>
<name>A0A3N5CTS3_9SPHN</name>
<dbReference type="InterPro" id="IPR020476">
    <property type="entry name" value="Nudix_hydrolase"/>
</dbReference>
<dbReference type="Pfam" id="PF00293">
    <property type="entry name" value="NUDIX"/>
    <property type="match status" value="1"/>
</dbReference>
<dbReference type="Gene3D" id="3.90.79.10">
    <property type="entry name" value="Nucleoside Triphosphate Pyrophosphohydrolase"/>
    <property type="match status" value="1"/>
</dbReference>
<dbReference type="GO" id="GO:0019677">
    <property type="term" value="P:NAD+ catabolic process"/>
    <property type="evidence" value="ECO:0007669"/>
    <property type="project" value="TreeGrafter"/>
</dbReference>
<accession>A0A3N5CTS3</accession>
<comment type="cofactor">
    <cofactor evidence="1">
        <name>Mg(2+)</name>
        <dbReference type="ChEBI" id="CHEBI:18420"/>
    </cofactor>
</comment>
<evidence type="ECO:0000256" key="9">
    <source>
        <dbReference type="ARBA" id="ARBA00023679"/>
    </source>
</evidence>